<dbReference type="CDD" id="cd03425">
    <property type="entry name" value="NUDIX_MutT_NudA_like"/>
    <property type="match status" value="1"/>
</dbReference>
<dbReference type="InterPro" id="IPR022998">
    <property type="entry name" value="ThiamineP_synth_TenI"/>
</dbReference>
<dbReference type="SUPFAM" id="SSF55811">
    <property type="entry name" value="Nudix"/>
    <property type="match status" value="1"/>
</dbReference>
<keyword evidence="3" id="KW-0515">Mutator protein</keyword>
<evidence type="ECO:0000313" key="20">
    <source>
        <dbReference type="Proteomes" id="UP001232156"/>
    </source>
</evidence>
<evidence type="ECO:0000256" key="6">
    <source>
        <dbReference type="ARBA" id="ARBA00022763"/>
    </source>
</evidence>
<comment type="cofactor">
    <cofactor evidence="1">
        <name>Mg(2+)</name>
        <dbReference type="ChEBI" id="CHEBI:18420"/>
    </cofactor>
</comment>
<dbReference type="NCBIfam" id="NF006530">
    <property type="entry name" value="PRK08999.1"/>
    <property type="match status" value="1"/>
</dbReference>
<evidence type="ECO:0000313" key="19">
    <source>
        <dbReference type="EMBL" id="MDR4126155.1"/>
    </source>
</evidence>
<comment type="catalytic activity">
    <reaction evidence="10">
        <text>8-oxo-dGTP + H2O = 8-oxo-dGMP + diphosphate + H(+)</text>
        <dbReference type="Rhea" id="RHEA:31575"/>
        <dbReference type="ChEBI" id="CHEBI:15377"/>
        <dbReference type="ChEBI" id="CHEBI:15378"/>
        <dbReference type="ChEBI" id="CHEBI:33019"/>
        <dbReference type="ChEBI" id="CHEBI:63224"/>
        <dbReference type="ChEBI" id="CHEBI:77896"/>
        <dbReference type="EC" id="3.6.1.55"/>
    </reaction>
</comment>
<keyword evidence="6" id="KW-0227">DNA damage</keyword>
<accession>A0ABU1D6U3</accession>
<dbReference type="PRINTS" id="PR00502">
    <property type="entry name" value="NUDIXFAMILY"/>
</dbReference>
<evidence type="ECO:0000256" key="17">
    <source>
        <dbReference type="RuleBase" id="RU003476"/>
    </source>
</evidence>
<proteinExistence type="inferred from homology"/>
<dbReference type="Pfam" id="PF02581">
    <property type="entry name" value="TMP-TENI"/>
    <property type="match status" value="1"/>
</dbReference>
<evidence type="ECO:0000256" key="1">
    <source>
        <dbReference type="ARBA" id="ARBA00001946"/>
    </source>
</evidence>
<evidence type="ECO:0000256" key="15">
    <source>
        <dbReference type="ARBA" id="ARBA00041979"/>
    </source>
</evidence>
<dbReference type="SUPFAM" id="SSF51391">
    <property type="entry name" value="Thiamin phosphate synthase"/>
    <property type="match status" value="1"/>
</dbReference>
<dbReference type="PROSITE" id="PS51462">
    <property type="entry name" value="NUDIX"/>
    <property type="match status" value="1"/>
</dbReference>
<dbReference type="PANTHER" id="PTHR47707">
    <property type="entry name" value="8-OXO-DGTP DIPHOSPHATASE"/>
    <property type="match status" value="1"/>
</dbReference>
<dbReference type="InterPro" id="IPR036206">
    <property type="entry name" value="ThiamineP_synth_sf"/>
</dbReference>
<organism evidence="19 20">
    <name type="scientific">Yanghanlia caeni</name>
    <dbReference type="NCBI Taxonomy" id="3064283"/>
    <lineage>
        <taxon>Bacteria</taxon>
        <taxon>Pseudomonadati</taxon>
        <taxon>Pseudomonadota</taxon>
        <taxon>Betaproteobacteria</taxon>
        <taxon>Burkholderiales</taxon>
        <taxon>Alcaligenaceae</taxon>
        <taxon>Yanghanlia</taxon>
    </lineage>
</organism>
<evidence type="ECO:0000259" key="18">
    <source>
        <dbReference type="PROSITE" id="PS51462"/>
    </source>
</evidence>
<dbReference type="InterPro" id="IPR000086">
    <property type="entry name" value="NUDIX_hydrolase_dom"/>
</dbReference>
<keyword evidence="20" id="KW-1185">Reference proteome</keyword>
<protein>
    <recommendedName>
        <fullName evidence="13">8-oxo-dGTP diphosphatase</fullName>
        <ecNumber evidence="12">3.6.1.55</ecNumber>
    </recommendedName>
    <alternativeName>
        <fullName evidence="16">7,8-dihydro-8-oxoguanine-triphosphatase</fullName>
    </alternativeName>
    <alternativeName>
        <fullName evidence="15">Mutator protein MutT</fullName>
    </alternativeName>
    <alternativeName>
        <fullName evidence="14">dGTP pyrophosphohydrolase</fullName>
    </alternativeName>
</protein>
<evidence type="ECO:0000256" key="5">
    <source>
        <dbReference type="ARBA" id="ARBA00022723"/>
    </source>
</evidence>
<evidence type="ECO:0000256" key="7">
    <source>
        <dbReference type="ARBA" id="ARBA00022801"/>
    </source>
</evidence>
<dbReference type="EMBL" id="JAUZQE010000018">
    <property type="protein sequence ID" value="MDR4126155.1"/>
    <property type="molecule type" value="Genomic_DNA"/>
</dbReference>
<name>A0ABU1D6U3_9BURK</name>
<evidence type="ECO:0000256" key="3">
    <source>
        <dbReference type="ARBA" id="ARBA00022457"/>
    </source>
</evidence>
<keyword evidence="5" id="KW-0479">Metal-binding</keyword>
<evidence type="ECO:0000256" key="13">
    <source>
        <dbReference type="ARBA" id="ARBA00040794"/>
    </source>
</evidence>
<evidence type="ECO:0000256" key="8">
    <source>
        <dbReference type="ARBA" id="ARBA00022842"/>
    </source>
</evidence>
<dbReference type="PANTHER" id="PTHR47707:SF1">
    <property type="entry name" value="NUDIX HYDROLASE FAMILY PROTEIN"/>
    <property type="match status" value="1"/>
</dbReference>
<evidence type="ECO:0000256" key="9">
    <source>
        <dbReference type="ARBA" id="ARBA00023204"/>
    </source>
</evidence>
<evidence type="ECO:0000256" key="16">
    <source>
        <dbReference type="ARBA" id="ARBA00042798"/>
    </source>
</evidence>
<evidence type="ECO:0000256" key="11">
    <source>
        <dbReference type="ARBA" id="ARBA00036904"/>
    </source>
</evidence>
<dbReference type="EC" id="3.6.1.55" evidence="12"/>
<gene>
    <name evidence="19" type="ORF">Q8947_09185</name>
</gene>
<feature type="domain" description="Nudix hydrolase" evidence="18">
    <location>
        <begin position="5"/>
        <end position="131"/>
    </location>
</feature>
<evidence type="ECO:0000256" key="14">
    <source>
        <dbReference type="ARBA" id="ARBA00041592"/>
    </source>
</evidence>
<dbReference type="InterPro" id="IPR020476">
    <property type="entry name" value="Nudix_hydrolase"/>
</dbReference>
<keyword evidence="7 17" id="KW-0378">Hydrolase</keyword>
<dbReference type="Pfam" id="PF00293">
    <property type="entry name" value="NUDIX"/>
    <property type="match status" value="1"/>
</dbReference>
<sequence>MSKPFIDVAVGIVLRDDGRVLLGQRPAGKPWPEWWELPGGKIEPGETVREALVRELKEELDIDVTAATPWVTYVHEYPKTIVRLAFWKVTAWNGEARGMEDQALAWVNPHGPLEVGPVLPATEPPLRWLTLPERYLISHIGSEQNLNAWLERLDAALADGVRLVQFREPEWERQARNDQTERAALERAFQAVLSRCRGTGALCLVNGVHQEAWWSQADGVHLRAADVQVRRAVPRKPAWVAASVHNEEELQAARAMQVDFMVIGHVLDTPSHPDVPGMGWQRFAQLAGGAGCPVFALGGQSRATLRTAQEHGAHGIAFMRAQM</sequence>
<dbReference type="InterPro" id="IPR015797">
    <property type="entry name" value="NUDIX_hydrolase-like_dom_sf"/>
</dbReference>
<dbReference type="InterPro" id="IPR020084">
    <property type="entry name" value="NUDIX_hydrolase_CS"/>
</dbReference>
<reference evidence="19 20" key="1">
    <citation type="submission" date="2023-08" db="EMBL/GenBank/DDBJ databases">
        <title>Alcaligenaceae gen. nov., a novel taxon isolated from the sludge of Yixing Pesticide Factory.</title>
        <authorList>
            <person name="Ruan L."/>
        </authorList>
    </citation>
    <scope>NUCLEOTIDE SEQUENCE [LARGE SCALE GENOMIC DNA]</scope>
    <source>
        <strain evidence="19 20">LG-2</strain>
    </source>
</reference>
<dbReference type="Gene3D" id="3.20.20.70">
    <property type="entry name" value="Aldolase class I"/>
    <property type="match status" value="1"/>
</dbReference>
<keyword evidence="4" id="KW-0235">DNA replication</keyword>
<evidence type="ECO:0000256" key="4">
    <source>
        <dbReference type="ARBA" id="ARBA00022705"/>
    </source>
</evidence>
<dbReference type="CDD" id="cd00564">
    <property type="entry name" value="TMP_TenI"/>
    <property type="match status" value="1"/>
</dbReference>
<evidence type="ECO:0000256" key="10">
    <source>
        <dbReference type="ARBA" id="ARBA00035861"/>
    </source>
</evidence>
<dbReference type="InterPro" id="IPR047127">
    <property type="entry name" value="MutT-like"/>
</dbReference>
<dbReference type="InterPro" id="IPR013785">
    <property type="entry name" value="Aldolase_TIM"/>
</dbReference>
<evidence type="ECO:0000256" key="12">
    <source>
        <dbReference type="ARBA" id="ARBA00038905"/>
    </source>
</evidence>
<dbReference type="GO" id="GO:0016787">
    <property type="term" value="F:hydrolase activity"/>
    <property type="evidence" value="ECO:0007669"/>
    <property type="project" value="UniProtKB-KW"/>
</dbReference>
<dbReference type="Proteomes" id="UP001232156">
    <property type="component" value="Unassembled WGS sequence"/>
</dbReference>
<keyword evidence="9" id="KW-0234">DNA repair</keyword>
<comment type="caution">
    <text evidence="19">The sequence shown here is derived from an EMBL/GenBank/DDBJ whole genome shotgun (WGS) entry which is preliminary data.</text>
</comment>
<comment type="catalytic activity">
    <reaction evidence="11">
        <text>8-oxo-GTP + H2O = 8-oxo-GMP + diphosphate + H(+)</text>
        <dbReference type="Rhea" id="RHEA:67616"/>
        <dbReference type="ChEBI" id="CHEBI:15377"/>
        <dbReference type="ChEBI" id="CHEBI:15378"/>
        <dbReference type="ChEBI" id="CHEBI:33019"/>
        <dbReference type="ChEBI" id="CHEBI:143553"/>
        <dbReference type="ChEBI" id="CHEBI:145694"/>
    </reaction>
</comment>
<dbReference type="Gene3D" id="3.90.79.10">
    <property type="entry name" value="Nucleoside Triphosphate Pyrophosphohydrolase"/>
    <property type="match status" value="1"/>
</dbReference>
<evidence type="ECO:0000256" key="2">
    <source>
        <dbReference type="ARBA" id="ARBA00005582"/>
    </source>
</evidence>
<keyword evidence="8" id="KW-0460">Magnesium</keyword>
<comment type="similarity">
    <text evidence="2 17">Belongs to the Nudix hydrolase family.</text>
</comment>
<dbReference type="RefSeq" id="WP_165277733.1">
    <property type="nucleotide sequence ID" value="NZ_JAUZQE010000018.1"/>
</dbReference>
<dbReference type="PROSITE" id="PS00893">
    <property type="entry name" value="NUDIX_BOX"/>
    <property type="match status" value="1"/>
</dbReference>